<dbReference type="PANTHER" id="PTHR43551:SF2">
    <property type="entry name" value="FUMARATE REDUCTASE IRON-SULFUR SUBUNIT"/>
    <property type="match status" value="1"/>
</dbReference>
<keyword evidence="3" id="KW-0004">4Fe-4S</keyword>
<keyword evidence="5" id="KW-0249">Electron transport</keyword>
<proteinExistence type="predicted"/>
<evidence type="ECO:0000256" key="4">
    <source>
        <dbReference type="ARBA" id="ARBA00022723"/>
    </source>
</evidence>
<name>A0A7C3WGL7_9BACT</name>
<comment type="catalytic activity">
    <reaction evidence="9">
        <text>a quinone + succinate = fumarate + a quinol</text>
        <dbReference type="Rhea" id="RHEA:40523"/>
        <dbReference type="ChEBI" id="CHEBI:24646"/>
        <dbReference type="ChEBI" id="CHEBI:29806"/>
        <dbReference type="ChEBI" id="CHEBI:30031"/>
        <dbReference type="ChEBI" id="CHEBI:132124"/>
        <dbReference type="EC" id="1.3.5.1"/>
    </reaction>
</comment>
<evidence type="ECO:0000256" key="2">
    <source>
        <dbReference type="ARBA" id="ARBA00022448"/>
    </source>
</evidence>
<reference evidence="11" key="1">
    <citation type="journal article" date="2020" name="mSystems">
        <title>Genome- and Community-Level Interaction Insights into Carbon Utilization and Element Cycling Functions of Hydrothermarchaeota in Hydrothermal Sediment.</title>
        <authorList>
            <person name="Zhou Z."/>
            <person name="Liu Y."/>
            <person name="Xu W."/>
            <person name="Pan J."/>
            <person name="Luo Z.H."/>
            <person name="Li M."/>
        </authorList>
    </citation>
    <scope>NUCLEOTIDE SEQUENCE [LARGE SCALE GENOMIC DNA]</scope>
    <source>
        <strain evidence="11">SpSt-776</strain>
    </source>
</reference>
<keyword evidence="7" id="KW-0408">Iron</keyword>
<dbReference type="GO" id="GO:0008177">
    <property type="term" value="F:succinate dehydrogenase (quinone) activity"/>
    <property type="evidence" value="ECO:0007669"/>
    <property type="project" value="UniProtKB-EC"/>
</dbReference>
<evidence type="ECO:0000256" key="1">
    <source>
        <dbReference type="ARBA" id="ARBA00001966"/>
    </source>
</evidence>
<protein>
    <submittedName>
        <fullName evidence="11">(Fe-S)-binding protein</fullName>
    </submittedName>
</protein>
<keyword evidence="6" id="KW-0560">Oxidoreductase</keyword>
<dbReference type="InterPro" id="IPR004017">
    <property type="entry name" value="Cys_rich_dom"/>
</dbReference>
<evidence type="ECO:0000313" key="11">
    <source>
        <dbReference type="EMBL" id="HGB13890.1"/>
    </source>
</evidence>
<evidence type="ECO:0000256" key="5">
    <source>
        <dbReference type="ARBA" id="ARBA00022982"/>
    </source>
</evidence>
<dbReference type="GO" id="GO:0046872">
    <property type="term" value="F:metal ion binding"/>
    <property type="evidence" value="ECO:0007669"/>
    <property type="project" value="UniProtKB-KW"/>
</dbReference>
<evidence type="ECO:0000256" key="8">
    <source>
        <dbReference type="ARBA" id="ARBA00023014"/>
    </source>
</evidence>
<evidence type="ECO:0000259" key="10">
    <source>
        <dbReference type="Pfam" id="PF02754"/>
    </source>
</evidence>
<organism evidence="11">
    <name type="scientific">Desulfobacca acetoxidans</name>
    <dbReference type="NCBI Taxonomy" id="60893"/>
    <lineage>
        <taxon>Bacteria</taxon>
        <taxon>Pseudomonadati</taxon>
        <taxon>Thermodesulfobacteriota</taxon>
        <taxon>Desulfobaccia</taxon>
        <taxon>Desulfobaccales</taxon>
        <taxon>Desulfobaccaceae</taxon>
        <taxon>Desulfobacca</taxon>
    </lineage>
</organism>
<dbReference type="EMBL" id="DTHB01000016">
    <property type="protein sequence ID" value="HGB13890.1"/>
    <property type="molecule type" value="Genomic_DNA"/>
</dbReference>
<evidence type="ECO:0000256" key="7">
    <source>
        <dbReference type="ARBA" id="ARBA00023004"/>
    </source>
</evidence>
<keyword evidence="8" id="KW-0411">Iron-sulfur</keyword>
<comment type="cofactor">
    <cofactor evidence="1">
        <name>[4Fe-4S] cluster</name>
        <dbReference type="ChEBI" id="CHEBI:49883"/>
    </cofactor>
</comment>
<evidence type="ECO:0000256" key="3">
    <source>
        <dbReference type="ARBA" id="ARBA00022485"/>
    </source>
</evidence>
<evidence type="ECO:0000256" key="9">
    <source>
        <dbReference type="ARBA" id="ARBA00049220"/>
    </source>
</evidence>
<dbReference type="GO" id="GO:0051539">
    <property type="term" value="F:4 iron, 4 sulfur cluster binding"/>
    <property type="evidence" value="ECO:0007669"/>
    <property type="project" value="UniProtKB-KW"/>
</dbReference>
<evidence type="ECO:0000256" key="6">
    <source>
        <dbReference type="ARBA" id="ARBA00023002"/>
    </source>
</evidence>
<dbReference type="AlphaFoldDB" id="A0A7C3WGL7"/>
<keyword evidence="4" id="KW-0479">Metal-binding</keyword>
<sequence>MSVQQLLKEYIDQGRIKLDPSRNHHTITVHDPCNYVRKSQMAFGDHMGELNRWITLQCVDPSLYREMCDDMLNNYCCGGGGGAWAMPYEEERLAYGKVKAEQIRDTGAEVVMAPCHNCRDQIMKGLAGEFKKGTPGFDMGNYKETVYLWELVANTLIIEPWSEEEIEKAHAERDAQFEKFGIEMEEEEEE</sequence>
<dbReference type="PANTHER" id="PTHR43551">
    <property type="entry name" value="FUMARATE REDUCTASE IRON-SULFUR SUBUNIT"/>
    <property type="match status" value="1"/>
</dbReference>
<comment type="caution">
    <text evidence="11">The sequence shown here is derived from an EMBL/GenBank/DDBJ whole genome shotgun (WGS) entry which is preliminary data.</text>
</comment>
<accession>A0A7C3WGL7</accession>
<feature type="domain" description="Cysteine-rich" evidence="10">
    <location>
        <begin position="27"/>
        <end position="122"/>
    </location>
</feature>
<keyword evidence="2" id="KW-0813">Transport</keyword>
<dbReference type="Pfam" id="PF02754">
    <property type="entry name" value="CCG"/>
    <property type="match status" value="1"/>
</dbReference>
<gene>
    <name evidence="11" type="ORF">ENV62_01430</name>
</gene>